<dbReference type="InterPro" id="IPR005135">
    <property type="entry name" value="Endo/exonuclease/phosphatase"/>
</dbReference>
<dbReference type="InterPro" id="IPR052343">
    <property type="entry name" value="Retrotransposon-Effector_Assoc"/>
</dbReference>
<dbReference type="SUPFAM" id="SSF56219">
    <property type="entry name" value="DNase I-like"/>
    <property type="match status" value="1"/>
</dbReference>
<evidence type="ECO:0000259" key="1">
    <source>
        <dbReference type="Pfam" id="PF03372"/>
    </source>
</evidence>
<evidence type="ECO:0000313" key="3">
    <source>
        <dbReference type="Proteomes" id="UP000288805"/>
    </source>
</evidence>
<accession>A0A438DG63</accession>
<comment type="caution">
    <text evidence="2">The sequence shown here is derived from an EMBL/GenBank/DDBJ whole genome shotgun (WGS) entry which is preliminary data.</text>
</comment>
<evidence type="ECO:0000313" key="2">
    <source>
        <dbReference type="EMBL" id="RVW34477.1"/>
    </source>
</evidence>
<feature type="domain" description="Endonuclease/exonuclease/phosphatase" evidence="1">
    <location>
        <begin position="107"/>
        <end position="294"/>
    </location>
</feature>
<dbReference type="EMBL" id="QGNW01001641">
    <property type="protein sequence ID" value="RVW34477.1"/>
    <property type="molecule type" value="Genomic_DNA"/>
</dbReference>
<organism evidence="2 3">
    <name type="scientific">Vitis vinifera</name>
    <name type="common">Grape</name>
    <dbReference type="NCBI Taxonomy" id="29760"/>
    <lineage>
        <taxon>Eukaryota</taxon>
        <taxon>Viridiplantae</taxon>
        <taxon>Streptophyta</taxon>
        <taxon>Embryophyta</taxon>
        <taxon>Tracheophyta</taxon>
        <taxon>Spermatophyta</taxon>
        <taxon>Magnoliopsida</taxon>
        <taxon>eudicotyledons</taxon>
        <taxon>Gunneridae</taxon>
        <taxon>Pentapetalae</taxon>
        <taxon>rosids</taxon>
        <taxon>Vitales</taxon>
        <taxon>Vitaceae</taxon>
        <taxon>Viteae</taxon>
        <taxon>Vitis</taxon>
    </lineage>
</organism>
<sequence length="620" mass="69787">MSIFVLFHWGGRDLSSSSPSSFRWVTLNDGSFGGSASMVNEEEQTPLSIILADGSNGVLASKGEKPVAGEGAGGEFEGLLQDLDGCCWDDSCLARFSNFLGFSTEGFEGANDRNKRKVVKALIRSQKVDVVCLQETKIQEMSQGVIHNLGVGRFLGWGAGNARGAAGGVVVFWDKRVLELVGLEVGIFSISCRFKNCEDGFMWFFTGVYGPTLKSYREPFWEELGAIRGLWSNLWCIGGDFNVIRFPSEHSREGRLSGSMRRFSEVLDELALRDLPLPRGPYTWSGGLNGQSRLVSNHFPILLDGGGVRRGPIPFRFENMWLKEEGFKELLKDSCKDGFGQSVLLDDQKRLRALNEQELEARKEAREDFKKWAIMEEILWRQKSRETWLKEGDKNTRFFHKMENSNSRRNCLKKIKVNGNWLSEDQEIQRGVVRAYQDLLSDLGGWHPSMSSMEFDRIGSEEAARLEEMISMEEVYLALSELNGDKAPGPDGFPVAFWQFCWDFVKDEIMGFFKDFFERGKFVRSLNSTFLVLVPKKGRADDLRDYRPISLVGGLYKLLAKVLANRLKKVVSKVVSPTQNAFVEGRQIFDVALIANEAIDSLLKGDEAGVLWQIGPREGL</sequence>
<dbReference type="InterPro" id="IPR036691">
    <property type="entry name" value="Endo/exonu/phosph_ase_sf"/>
</dbReference>
<protein>
    <submittedName>
        <fullName evidence="2">Transposon TX1 uncharacterized 149 kDa protein</fullName>
    </submittedName>
</protein>
<name>A0A438DG63_VITVI</name>
<dbReference type="PANTHER" id="PTHR46890:SF50">
    <property type="entry name" value="RNA-DIRECTED DNA POLYMERASE, EUKARYOTA, REVERSE TRANSCRIPTASE ZINC-BINDING DOMAIN PROTEIN-RELATED"/>
    <property type="match status" value="1"/>
</dbReference>
<dbReference type="Proteomes" id="UP000288805">
    <property type="component" value="Unassembled WGS sequence"/>
</dbReference>
<dbReference type="Gene3D" id="3.60.10.10">
    <property type="entry name" value="Endonuclease/exonuclease/phosphatase"/>
    <property type="match status" value="1"/>
</dbReference>
<dbReference type="Pfam" id="PF03372">
    <property type="entry name" value="Exo_endo_phos"/>
    <property type="match status" value="1"/>
</dbReference>
<dbReference type="AlphaFoldDB" id="A0A438DG63"/>
<proteinExistence type="predicted"/>
<dbReference type="PANTHER" id="PTHR46890">
    <property type="entry name" value="NON-LTR RETROLELEMENT REVERSE TRANSCRIPTASE-LIKE PROTEIN-RELATED"/>
    <property type="match status" value="1"/>
</dbReference>
<gene>
    <name evidence="2" type="primary">YTX2_88</name>
    <name evidence="2" type="ORF">CK203_081387</name>
</gene>
<reference evidence="2 3" key="1">
    <citation type="journal article" date="2018" name="PLoS Genet.">
        <title>Population sequencing reveals clonal diversity and ancestral inbreeding in the grapevine cultivar Chardonnay.</title>
        <authorList>
            <person name="Roach M.J."/>
            <person name="Johnson D.L."/>
            <person name="Bohlmann J."/>
            <person name="van Vuuren H.J."/>
            <person name="Jones S.J."/>
            <person name="Pretorius I.S."/>
            <person name="Schmidt S.A."/>
            <person name="Borneman A.R."/>
        </authorList>
    </citation>
    <scope>NUCLEOTIDE SEQUENCE [LARGE SCALE GENOMIC DNA]</scope>
    <source>
        <strain evidence="3">cv. Chardonnay</strain>
        <tissue evidence="2">Leaf</tissue>
    </source>
</reference>
<dbReference type="GO" id="GO:0003824">
    <property type="term" value="F:catalytic activity"/>
    <property type="evidence" value="ECO:0007669"/>
    <property type="project" value="InterPro"/>
</dbReference>